<evidence type="ECO:0000256" key="5">
    <source>
        <dbReference type="ARBA" id="ARBA00023295"/>
    </source>
</evidence>
<feature type="active site" description="Proton donor" evidence="6">
    <location>
        <position position="352"/>
    </location>
</feature>
<dbReference type="RefSeq" id="WP_077540325.1">
    <property type="nucleotide sequence ID" value="NZ_CP019633.1"/>
</dbReference>
<dbReference type="Pfam" id="PF00728">
    <property type="entry name" value="Glyco_hydro_20"/>
    <property type="match status" value="1"/>
</dbReference>
<feature type="domain" description="Beta-hexosaminidase bacterial type N-terminal" evidence="9">
    <location>
        <begin position="50"/>
        <end position="174"/>
    </location>
</feature>
<dbReference type="PIRSF" id="PIRSF001093">
    <property type="entry name" value="B-hxosamndse_ab_euk"/>
    <property type="match status" value="1"/>
</dbReference>
<dbReference type="GO" id="GO:0030203">
    <property type="term" value="P:glycosaminoglycan metabolic process"/>
    <property type="evidence" value="ECO:0007669"/>
    <property type="project" value="TreeGrafter"/>
</dbReference>
<dbReference type="Gene3D" id="3.30.379.10">
    <property type="entry name" value="Chitobiase/beta-hexosaminidase domain 2-like"/>
    <property type="match status" value="1"/>
</dbReference>
<dbReference type="Gene3D" id="3.20.20.80">
    <property type="entry name" value="Glycosidases"/>
    <property type="match status" value="1"/>
</dbReference>
<dbReference type="InterPro" id="IPR015883">
    <property type="entry name" value="Glyco_hydro_20_cat"/>
</dbReference>
<evidence type="ECO:0000256" key="2">
    <source>
        <dbReference type="ARBA" id="ARBA00006285"/>
    </source>
</evidence>
<dbReference type="EMBL" id="CP019633">
    <property type="protein sequence ID" value="AQQ09750.1"/>
    <property type="molecule type" value="Genomic_DNA"/>
</dbReference>
<evidence type="ECO:0000256" key="1">
    <source>
        <dbReference type="ARBA" id="ARBA00001231"/>
    </source>
</evidence>
<organism evidence="10 11">
    <name type="scientific">Sedimentisphaera cyanobacteriorum</name>
    <dbReference type="NCBI Taxonomy" id="1940790"/>
    <lineage>
        <taxon>Bacteria</taxon>
        <taxon>Pseudomonadati</taxon>
        <taxon>Planctomycetota</taxon>
        <taxon>Phycisphaerae</taxon>
        <taxon>Sedimentisphaerales</taxon>
        <taxon>Sedimentisphaeraceae</taxon>
        <taxon>Sedimentisphaera</taxon>
    </lineage>
</organism>
<dbReference type="InterPro" id="IPR025705">
    <property type="entry name" value="Beta_hexosaminidase_sua/sub"/>
</dbReference>
<dbReference type="CDD" id="cd06563">
    <property type="entry name" value="GH20_chitobiase-like"/>
    <property type="match status" value="1"/>
</dbReference>
<dbReference type="GO" id="GO:0005975">
    <property type="term" value="P:carbohydrate metabolic process"/>
    <property type="evidence" value="ECO:0007669"/>
    <property type="project" value="InterPro"/>
</dbReference>
<dbReference type="InterPro" id="IPR017853">
    <property type="entry name" value="GH"/>
</dbReference>
<dbReference type="PANTHER" id="PTHR22600:SF57">
    <property type="entry name" value="BETA-N-ACETYLHEXOSAMINIDASE"/>
    <property type="match status" value="1"/>
</dbReference>
<sequence>MLFISLFRESLNFLFCADSGLPVDKSRFAAFLLCSGLLIFPLAGKAESDLNIIPKPYKTAVNEGEFALNPDTNIYTEKQTEKLARLFAKELTGSPSAAENLRISSRKEGVFVDLNPAFGHLTKEGYHLSITPEKLALESAGKAGIFYGLQTLVQIAEPQKDGTGFVFPCAEISDKPRFKWRGMHLDVCRHFMPVEFVKKYIDLLALHKMNRFHWHLTEDQGWRIEIKKYPRLTEIGSKRKETVIGRNTDKYDGKPHGGFYPQKEIREVVEYAAERFVTVVPEIEMPGHSVAALAAYPEYSCAGGPFQVRTRWGVSKDVYCVGKDKTIRFLKDVLREVIELFPGEYVHIGGDECPKDRWKNCKDCQRKIKQKGLENEKQLQGWFISHINEFLKQNGRKLVGWDEILEGGLTKDAAVMFWRSWLGDEVVIDAAKAGNDLIMAPTSHTYFDYYQGPRKSEPLAIGGFIPLKKVYSFDPVPANMPENLTHHILGAQAQLWTEYIKTPKQAEYMAYPRGCALAEVCWTAPSNKDFKGFINRLKTHLKRLDQMSVNYRKLDEKLLSIEKEN</sequence>
<feature type="coiled-coil region" evidence="7">
    <location>
        <begin position="537"/>
        <end position="564"/>
    </location>
</feature>
<keyword evidence="7" id="KW-0175">Coiled coil</keyword>
<evidence type="ECO:0000256" key="3">
    <source>
        <dbReference type="ARBA" id="ARBA00012663"/>
    </source>
</evidence>
<evidence type="ECO:0000313" key="11">
    <source>
        <dbReference type="Proteomes" id="UP000188273"/>
    </source>
</evidence>
<dbReference type="AlphaFoldDB" id="A0A1Q2HQT6"/>
<dbReference type="PANTHER" id="PTHR22600">
    <property type="entry name" value="BETA-HEXOSAMINIDASE"/>
    <property type="match status" value="1"/>
</dbReference>
<evidence type="ECO:0000256" key="6">
    <source>
        <dbReference type="PIRSR" id="PIRSR625705-1"/>
    </source>
</evidence>
<evidence type="ECO:0000256" key="4">
    <source>
        <dbReference type="ARBA" id="ARBA00022801"/>
    </source>
</evidence>
<dbReference type="InterPro" id="IPR015882">
    <property type="entry name" value="HEX_bac_N"/>
</dbReference>
<dbReference type="SUPFAM" id="SSF51445">
    <property type="entry name" value="(Trans)glycosidases"/>
    <property type="match status" value="1"/>
</dbReference>
<dbReference type="PRINTS" id="PR00738">
    <property type="entry name" value="GLHYDRLASE20"/>
</dbReference>
<dbReference type="Pfam" id="PF02838">
    <property type="entry name" value="Glyco_hydro_20b"/>
    <property type="match status" value="1"/>
</dbReference>
<keyword evidence="5 10" id="KW-0326">Glycosidase</keyword>
<dbReference type="OrthoDB" id="1098018at2"/>
<dbReference type="STRING" id="1940790.L21SP3_01562"/>
<proteinExistence type="inferred from homology"/>
<accession>A0A1Q2HQT6</accession>
<feature type="domain" description="Glycoside hydrolase family 20 catalytic" evidence="8">
    <location>
        <begin position="178"/>
        <end position="524"/>
    </location>
</feature>
<keyword evidence="11" id="KW-1185">Reference proteome</keyword>
<reference evidence="11" key="1">
    <citation type="submission" date="2017-02" db="EMBL/GenBank/DDBJ databases">
        <title>Comparative genomics and description of representatives of a novel lineage of planctomycetes thriving in anoxic sediments.</title>
        <authorList>
            <person name="Spring S."/>
            <person name="Bunk B."/>
            <person name="Sproer C."/>
            <person name="Klenk H.-P."/>
        </authorList>
    </citation>
    <scope>NUCLEOTIDE SEQUENCE [LARGE SCALE GENOMIC DNA]</scope>
    <source>
        <strain evidence="11">L21-RPul-D3</strain>
    </source>
</reference>
<dbReference type="KEGG" id="pbu:L21SP3_01562"/>
<protein>
    <recommendedName>
        <fullName evidence="3">beta-N-acetylhexosaminidase</fullName>
        <ecNumber evidence="3">3.2.1.52</ecNumber>
    </recommendedName>
</protein>
<comment type="catalytic activity">
    <reaction evidence="1">
        <text>Hydrolysis of terminal non-reducing N-acetyl-D-hexosamine residues in N-acetyl-beta-D-hexosaminides.</text>
        <dbReference type="EC" id="3.2.1.52"/>
    </reaction>
</comment>
<keyword evidence="4 10" id="KW-0378">Hydrolase</keyword>
<dbReference type="InterPro" id="IPR029018">
    <property type="entry name" value="Hex-like_dom2"/>
</dbReference>
<name>A0A1Q2HQT6_9BACT</name>
<evidence type="ECO:0000256" key="7">
    <source>
        <dbReference type="SAM" id="Coils"/>
    </source>
</evidence>
<dbReference type="GO" id="GO:0016020">
    <property type="term" value="C:membrane"/>
    <property type="evidence" value="ECO:0007669"/>
    <property type="project" value="TreeGrafter"/>
</dbReference>
<evidence type="ECO:0000259" key="8">
    <source>
        <dbReference type="Pfam" id="PF00728"/>
    </source>
</evidence>
<dbReference type="SUPFAM" id="SSF55545">
    <property type="entry name" value="beta-N-acetylhexosaminidase-like domain"/>
    <property type="match status" value="1"/>
</dbReference>
<comment type="similarity">
    <text evidence="2">Belongs to the glycosyl hydrolase 20 family.</text>
</comment>
<evidence type="ECO:0000259" key="9">
    <source>
        <dbReference type="Pfam" id="PF02838"/>
    </source>
</evidence>
<gene>
    <name evidence="10" type="primary">exo I</name>
    <name evidence="10" type="ORF">L21SP3_01562</name>
</gene>
<dbReference type="GO" id="GO:0004563">
    <property type="term" value="F:beta-N-acetylhexosaminidase activity"/>
    <property type="evidence" value="ECO:0007669"/>
    <property type="project" value="UniProtKB-EC"/>
</dbReference>
<evidence type="ECO:0000313" key="10">
    <source>
        <dbReference type="EMBL" id="AQQ09750.1"/>
    </source>
</evidence>
<dbReference type="Proteomes" id="UP000188273">
    <property type="component" value="Chromosome"/>
</dbReference>
<dbReference type="EC" id="3.2.1.52" evidence="3"/>